<evidence type="ECO:0000256" key="3">
    <source>
        <dbReference type="ARBA" id="ARBA00023242"/>
    </source>
</evidence>
<protein>
    <recommendedName>
        <fullName evidence="4">Ninja-family protein</fullName>
    </recommendedName>
    <alternativeName>
        <fullName evidence="4">ABI-binding protein</fullName>
    </alternativeName>
</protein>
<dbReference type="AlphaFoldDB" id="A0A2R6P6R2"/>
<dbReference type="InterPro" id="IPR012463">
    <property type="entry name" value="Ninja_motif"/>
</dbReference>
<feature type="compositionally biased region" description="Polar residues" evidence="5">
    <location>
        <begin position="296"/>
        <end position="305"/>
    </location>
</feature>
<feature type="compositionally biased region" description="Polar residues" evidence="5">
    <location>
        <begin position="253"/>
        <end position="270"/>
    </location>
</feature>
<reference evidence="8 9" key="1">
    <citation type="submission" date="2017-07" db="EMBL/GenBank/DDBJ databases">
        <title>An improved, manually edited Actinidia chinensis var. chinensis (kiwifruit) genome highlights the challenges associated with draft genomes and gene prediction in plants.</title>
        <authorList>
            <person name="Pilkington S."/>
            <person name="Crowhurst R."/>
            <person name="Hilario E."/>
            <person name="Nardozza S."/>
            <person name="Fraser L."/>
            <person name="Peng Y."/>
            <person name="Gunaseelan K."/>
            <person name="Simpson R."/>
            <person name="Tahir J."/>
            <person name="Deroles S."/>
            <person name="Templeton K."/>
            <person name="Luo Z."/>
            <person name="Davy M."/>
            <person name="Cheng C."/>
            <person name="Mcneilage M."/>
            <person name="Scaglione D."/>
            <person name="Liu Y."/>
            <person name="Zhang Q."/>
            <person name="Datson P."/>
            <person name="De Silva N."/>
            <person name="Gardiner S."/>
            <person name="Bassett H."/>
            <person name="Chagne D."/>
            <person name="Mccallum J."/>
            <person name="Dzierzon H."/>
            <person name="Deng C."/>
            <person name="Wang Y.-Y."/>
            <person name="Barron N."/>
            <person name="Manako K."/>
            <person name="Bowen J."/>
            <person name="Foster T."/>
            <person name="Erridge Z."/>
            <person name="Tiffin H."/>
            <person name="Waite C."/>
            <person name="Davies K."/>
            <person name="Grierson E."/>
            <person name="Laing W."/>
            <person name="Kirk R."/>
            <person name="Chen X."/>
            <person name="Wood M."/>
            <person name="Montefiori M."/>
            <person name="Brummell D."/>
            <person name="Schwinn K."/>
            <person name="Catanach A."/>
            <person name="Fullerton C."/>
            <person name="Li D."/>
            <person name="Meiyalaghan S."/>
            <person name="Nieuwenhuizen N."/>
            <person name="Read N."/>
            <person name="Prakash R."/>
            <person name="Hunter D."/>
            <person name="Zhang H."/>
            <person name="Mckenzie M."/>
            <person name="Knabel M."/>
            <person name="Harris A."/>
            <person name="Allan A."/>
            <person name="Chen A."/>
            <person name="Janssen B."/>
            <person name="Plunkett B."/>
            <person name="Dwamena C."/>
            <person name="Voogd C."/>
            <person name="Leif D."/>
            <person name="Lafferty D."/>
            <person name="Souleyre E."/>
            <person name="Varkonyi-Gasic E."/>
            <person name="Gambi F."/>
            <person name="Hanley J."/>
            <person name="Yao J.-L."/>
            <person name="Cheung J."/>
            <person name="David K."/>
            <person name="Warren B."/>
            <person name="Marsh K."/>
            <person name="Snowden K."/>
            <person name="Lin-Wang K."/>
            <person name="Brian L."/>
            <person name="Martinez-Sanchez M."/>
            <person name="Wang M."/>
            <person name="Ileperuma N."/>
            <person name="Macnee N."/>
            <person name="Campin R."/>
            <person name="Mcatee P."/>
            <person name="Drummond R."/>
            <person name="Espley R."/>
            <person name="Ireland H."/>
            <person name="Wu R."/>
            <person name="Atkinson R."/>
            <person name="Karunairetnam S."/>
            <person name="Bulley S."/>
            <person name="Chunkath S."/>
            <person name="Hanley Z."/>
            <person name="Storey R."/>
            <person name="Thrimawithana A."/>
            <person name="Thomson S."/>
            <person name="David C."/>
            <person name="Testolin R."/>
        </authorList>
    </citation>
    <scope>NUCLEOTIDE SEQUENCE [LARGE SCALE GENOMIC DNA]</scope>
    <source>
        <strain evidence="9">cv. Red5</strain>
        <tissue evidence="8">Young leaf</tissue>
    </source>
</reference>
<comment type="subcellular location">
    <subcellularLocation>
        <location evidence="1 4">Nucleus</location>
    </subcellularLocation>
</comment>
<dbReference type="Gramene" id="PSR86331">
    <property type="protein sequence ID" value="PSR86331"/>
    <property type="gene ID" value="CEY00_Acc31954"/>
</dbReference>
<dbReference type="InterPro" id="IPR031307">
    <property type="entry name" value="Ninja_fam"/>
</dbReference>
<feature type="compositionally biased region" description="Polar residues" evidence="5">
    <location>
        <begin position="167"/>
        <end position="184"/>
    </location>
</feature>
<evidence type="ECO:0000256" key="4">
    <source>
        <dbReference type="RuleBase" id="RU369029"/>
    </source>
</evidence>
<gene>
    <name evidence="8" type="ORF">CEY00_Acc31954</name>
</gene>
<organism evidence="8 9">
    <name type="scientific">Actinidia chinensis var. chinensis</name>
    <name type="common">Chinese soft-hair kiwi</name>
    <dbReference type="NCBI Taxonomy" id="1590841"/>
    <lineage>
        <taxon>Eukaryota</taxon>
        <taxon>Viridiplantae</taxon>
        <taxon>Streptophyta</taxon>
        <taxon>Embryophyta</taxon>
        <taxon>Tracheophyta</taxon>
        <taxon>Spermatophyta</taxon>
        <taxon>Magnoliopsida</taxon>
        <taxon>eudicotyledons</taxon>
        <taxon>Gunneridae</taxon>
        <taxon>Pentapetalae</taxon>
        <taxon>asterids</taxon>
        <taxon>Ericales</taxon>
        <taxon>Actinidiaceae</taxon>
        <taxon>Actinidia</taxon>
    </lineage>
</organism>
<evidence type="ECO:0000313" key="8">
    <source>
        <dbReference type="EMBL" id="PSR86331.1"/>
    </source>
</evidence>
<proteinExistence type="inferred from homology"/>
<dbReference type="InParanoid" id="A0A2R6P6R2"/>
<evidence type="ECO:0000256" key="5">
    <source>
        <dbReference type="SAM" id="MobiDB-lite"/>
    </source>
</evidence>
<dbReference type="STRING" id="1590841.A0A2R6P6R2"/>
<evidence type="ECO:0000259" key="7">
    <source>
        <dbReference type="Pfam" id="PF16135"/>
    </source>
</evidence>
<dbReference type="GO" id="GO:0005634">
    <property type="term" value="C:nucleus"/>
    <property type="evidence" value="ECO:0007669"/>
    <property type="project" value="UniProtKB-SubCell"/>
</dbReference>
<evidence type="ECO:0000256" key="1">
    <source>
        <dbReference type="ARBA" id="ARBA00004123"/>
    </source>
</evidence>
<dbReference type="InterPro" id="IPR032308">
    <property type="entry name" value="TDBD"/>
</dbReference>
<feature type="region of interest" description="Disordered" evidence="5">
    <location>
        <begin position="1"/>
        <end position="98"/>
    </location>
</feature>
<sequence>MAKDCPFLEVSSSGVEEEEEEIELSLGLSIGGNFRNSTKSNPEKRKSPNFSSEKINSEYANVDADLGLESQRLQSRVRDRERRENEANAAGGIRKTDKNIVNEEIEVLSHNGARNPSPKPIRAGPMQYPYTKLQYVPLGNGFAYPCVMPYSAPNSGSDGNEKEEKNFQQSFRPYQGSPNPNPGQNLVVGSDSKRDSGEEGGDRRTVSYGSPEGSSSGVSDHRSSSGQGGSSSDSGSHSSHYRPEQSLLIKASEQLTRSSSTKFSQQTRSEIQPELIKNPISPRNPSPNPSKAASSVDLTPNHNTPSFSQMPCVSTTGNSPNGKTIHGFLCRYTPTEVCILCICHGTSFSPAEFVEHAGGKNISHPLRHITVVPSMF</sequence>
<dbReference type="GO" id="GO:0045892">
    <property type="term" value="P:negative regulation of DNA-templated transcription"/>
    <property type="evidence" value="ECO:0007669"/>
    <property type="project" value="TreeGrafter"/>
</dbReference>
<dbReference type="Pfam" id="PF07897">
    <property type="entry name" value="EAR"/>
    <property type="match status" value="1"/>
</dbReference>
<keyword evidence="9" id="KW-1185">Reference proteome</keyword>
<feature type="domain" description="Ethylene-responsive binding factor-associated repression" evidence="6">
    <location>
        <begin position="17"/>
        <end position="42"/>
    </location>
</feature>
<accession>A0A2R6P6R2</accession>
<comment type="caution">
    <text evidence="8">The sequence shown here is derived from an EMBL/GenBank/DDBJ whole genome shotgun (WGS) entry which is preliminary data.</text>
</comment>
<dbReference type="OrthoDB" id="667358at2759"/>
<feature type="compositionally biased region" description="Basic and acidic residues" evidence="5">
    <location>
        <begin position="76"/>
        <end position="86"/>
    </location>
</feature>
<comment type="similarity">
    <text evidence="2 4">Belongs to the Ninja family.</text>
</comment>
<feature type="region of interest" description="Disordered" evidence="5">
    <location>
        <begin position="153"/>
        <end position="305"/>
    </location>
</feature>
<feature type="compositionally biased region" description="Basic and acidic residues" evidence="5">
    <location>
        <begin position="191"/>
        <end position="205"/>
    </location>
</feature>
<dbReference type="EMBL" id="NKQK01000028">
    <property type="protein sequence ID" value="PSR86331.1"/>
    <property type="molecule type" value="Genomic_DNA"/>
</dbReference>
<keyword evidence="3 4" id="KW-0539">Nucleus</keyword>
<feature type="domain" description="Tify" evidence="7">
    <location>
        <begin position="339"/>
        <end position="370"/>
    </location>
</feature>
<reference evidence="9" key="2">
    <citation type="journal article" date="2018" name="BMC Genomics">
        <title>A manually annotated Actinidia chinensis var. chinensis (kiwifruit) genome highlights the challenges associated with draft genomes and gene prediction in plants.</title>
        <authorList>
            <person name="Pilkington S.M."/>
            <person name="Crowhurst R."/>
            <person name="Hilario E."/>
            <person name="Nardozza S."/>
            <person name="Fraser L."/>
            <person name="Peng Y."/>
            <person name="Gunaseelan K."/>
            <person name="Simpson R."/>
            <person name="Tahir J."/>
            <person name="Deroles S.C."/>
            <person name="Templeton K."/>
            <person name="Luo Z."/>
            <person name="Davy M."/>
            <person name="Cheng C."/>
            <person name="McNeilage M."/>
            <person name="Scaglione D."/>
            <person name="Liu Y."/>
            <person name="Zhang Q."/>
            <person name="Datson P."/>
            <person name="De Silva N."/>
            <person name="Gardiner S.E."/>
            <person name="Bassett H."/>
            <person name="Chagne D."/>
            <person name="McCallum J."/>
            <person name="Dzierzon H."/>
            <person name="Deng C."/>
            <person name="Wang Y.Y."/>
            <person name="Barron L."/>
            <person name="Manako K."/>
            <person name="Bowen J."/>
            <person name="Foster T.M."/>
            <person name="Erridge Z.A."/>
            <person name="Tiffin H."/>
            <person name="Waite C.N."/>
            <person name="Davies K.M."/>
            <person name="Grierson E.P."/>
            <person name="Laing W.A."/>
            <person name="Kirk R."/>
            <person name="Chen X."/>
            <person name="Wood M."/>
            <person name="Montefiori M."/>
            <person name="Brummell D.A."/>
            <person name="Schwinn K.E."/>
            <person name="Catanach A."/>
            <person name="Fullerton C."/>
            <person name="Li D."/>
            <person name="Meiyalaghan S."/>
            <person name="Nieuwenhuizen N."/>
            <person name="Read N."/>
            <person name="Prakash R."/>
            <person name="Hunter D."/>
            <person name="Zhang H."/>
            <person name="McKenzie M."/>
            <person name="Knabel M."/>
            <person name="Harris A."/>
            <person name="Allan A.C."/>
            <person name="Gleave A."/>
            <person name="Chen A."/>
            <person name="Janssen B.J."/>
            <person name="Plunkett B."/>
            <person name="Ampomah-Dwamena C."/>
            <person name="Voogd C."/>
            <person name="Leif D."/>
            <person name="Lafferty D."/>
            <person name="Souleyre E.J.F."/>
            <person name="Varkonyi-Gasic E."/>
            <person name="Gambi F."/>
            <person name="Hanley J."/>
            <person name="Yao J.L."/>
            <person name="Cheung J."/>
            <person name="David K.M."/>
            <person name="Warren B."/>
            <person name="Marsh K."/>
            <person name="Snowden K.C."/>
            <person name="Lin-Wang K."/>
            <person name="Brian L."/>
            <person name="Martinez-Sanchez M."/>
            <person name="Wang M."/>
            <person name="Ileperuma N."/>
            <person name="Macnee N."/>
            <person name="Campin R."/>
            <person name="McAtee P."/>
            <person name="Drummond R.S.M."/>
            <person name="Espley R.V."/>
            <person name="Ireland H.S."/>
            <person name="Wu R."/>
            <person name="Atkinson R.G."/>
            <person name="Karunairetnam S."/>
            <person name="Bulley S."/>
            <person name="Chunkath S."/>
            <person name="Hanley Z."/>
            <person name="Storey R."/>
            <person name="Thrimawithana A.H."/>
            <person name="Thomson S."/>
            <person name="David C."/>
            <person name="Testolin R."/>
            <person name="Huang H."/>
            <person name="Hellens R.P."/>
            <person name="Schaffer R.J."/>
        </authorList>
    </citation>
    <scope>NUCLEOTIDE SEQUENCE [LARGE SCALE GENOMIC DNA]</scope>
    <source>
        <strain evidence="9">cv. Red5</strain>
    </source>
</reference>
<comment type="function">
    <text evidence="4">Acts as a negative regulator of abscisic acid (ABA) response.</text>
</comment>
<evidence type="ECO:0000259" key="6">
    <source>
        <dbReference type="Pfam" id="PF07897"/>
    </source>
</evidence>
<evidence type="ECO:0000313" key="9">
    <source>
        <dbReference type="Proteomes" id="UP000241394"/>
    </source>
</evidence>
<dbReference type="OMA" id="RSFRPYQ"/>
<dbReference type="Proteomes" id="UP000241394">
    <property type="component" value="Chromosome LG28"/>
</dbReference>
<dbReference type="PANTHER" id="PTHR31413">
    <property type="entry name" value="AFP HOMOLOG 2"/>
    <property type="match status" value="1"/>
</dbReference>
<dbReference type="GO" id="GO:0007165">
    <property type="term" value="P:signal transduction"/>
    <property type="evidence" value="ECO:0007669"/>
    <property type="project" value="InterPro"/>
</dbReference>
<dbReference type="Pfam" id="PF16135">
    <property type="entry name" value="TDBD"/>
    <property type="match status" value="1"/>
</dbReference>
<name>A0A2R6P6R2_ACTCC</name>
<dbReference type="PANTHER" id="PTHR31413:SF15">
    <property type="entry name" value="NINJA-FAMILY PROTEIN"/>
    <property type="match status" value="1"/>
</dbReference>
<evidence type="ECO:0000256" key="2">
    <source>
        <dbReference type="ARBA" id="ARBA00006081"/>
    </source>
</evidence>